<evidence type="ECO:0000313" key="3">
    <source>
        <dbReference type="EMBL" id="CDO77910.1"/>
    </source>
</evidence>
<dbReference type="Gene3D" id="3.30.420.10">
    <property type="entry name" value="Ribonuclease H-like superfamily/Ribonuclease H"/>
    <property type="match status" value="1"/>
</dbReference>
<evidence type="ECO:0000259" key="1">
    <source>
        <dbReference type="PROSITE" id="PS50878"/>
    </source>
</evidence>
<dbReference type="InterPro" id="IPR002156">
    <property type="entry name" value="RNaseH_domain"/>
</dbReference>
<reference evidence="3" key="1">
    <citation type="submission" date="2014-01" db="EMBL/GenBank/DDBJ databases">
        <title>The genome of the white-rot fungus Pycnoporus cinnabarinus: a basidiomycete model with a versatile arsenal for lignocellulosic biomass breakdown.</title>
        <authorList>
            <person name="Levasseur A."/>
            <person name="Lomascolo A."/>
            <person name="Ruiz-Duenas F.J."/>
            <person name="Uzan E."/>
            <person name="Piumi F."/>
            <person name="Kues U."/>
            <person name="Ram A.F.J."/>
            <person name="Murat C."/>
            <person name="Haon M."/>
            <person name="Benoit I."/>
            <person name="Arfi Y."/>
            <person name="Chevret D."/>
            <person name="Drula E."/>
            <person name="Kwon M.J."/>
            <person name="Gouret P."/>
            <person name="Lesage-Meessen L."/>
            <person name="Lombard V."/>
            <person name="Mariette J."/>
            <person name="Noirot C."/>
            <person name="Park J."/>
            <person name="Patyshakuliyeva A."/>
            <person name="Wieneger R.A.B."/>
            <person name="Wosten H.A.B."/>
            <person name="Martin F."/>
            <person name="Coutinho P.M."/>
            <person name="de Vries R."/>
            <person name="Martinez A.T."/>
            <person name="Klopp C."/>
            <person name="Pontarotti P."/>
            <person name="Henrissat B."/>
            <person name="Record E."/>
        </authorList>
    </citation>
    <scope>NUCLEOTIDE SEQUENCE [LARGE SCALE GENOMIC DNA]</scope>
    <source>
        <strain evidence="3">BRFM137</strain>
    </source>
</reference>
<dbReference type="CDD" id="cd01650">
    <property type="entry name" value="RT_nLTR_like"/>
    <property type="match status" value="1"/>
</dbReference>
<keyword evidence="4" id="KW-1185">Reference proteome</keyword>
<dbReference type="PROSITE" id="PS50878">
    <property type="entry name" value="RT_POL"/>
    <property type="match status" value="1"/>
</dbReference>
<dbReference type="PANTHER" id="PTHR33481:SF1">
    <property type="entry name" value="ENDONUCLEASE_EXONUCLEASE_PHOSPHATASE DOMAIN-CONTAINING PROTEIN-RELATED"/>
    <property type="match status" value="1"/>
</dbReference>
<dbReference type="STRING" id="5643.A0A060SU68"/>
<dbReference type="InterPro" id="IPR036691">
    <property type="entry name" value="Endo/exonu/phosph_ase_sf"/>
</dbReference>
<dbReference type="InterPro" id="IPR036397">
    <property type="entry name" value="RNaseH_sf"/>
</dbReference>
<dbReference type="InterPro" id="IPR000477">
    <property type="entry name" value="RT_dom"/>
</dbReference>
<dbReference type="PROSITE" id="PS50879">
    <property type="entry name" value="RNASE_H_1"/>
    <property type="match status" value="1"/>
</dbReference>
<dbReference type="OrthoDB" id="3255021at2759"/>
<evidence type="ECO:0000259" key="2">
    <source>
        <dbReference type="PROSITE" id="PS50879"/>
    </source>
</evidence>
<dbReference type="EMBL" id="CCBP010000549">
    <property type="protein sequence ID" value="CDO77910.1"/>
    <property type="molecule type" value="Genomic_DNA"/>
</dbReference>
<dbReference type="InterPro" id="IPR043502">
    <property type="entry name" value="DNA/RNA_pol_sf"/>
</dbReference>
<gene>
    <name evidence="3" type="ORF">BN946_scf184572.g1</name>
</gene>
<proteinExistence type="predicted"/>
<dbReference type="InterPro" id="IPR005135">
    <property type="entry name" value="Endo/exonuclease/phosphatase"/>
</dbReference>
<dbReference type="HOGENOM" id="CLU_000680_23_3_1"/>
<protein>
    <recommendedName>
        <fullName evidence="5">RNase H type-1 domain-containing protein</fullName>
    </recommendedName>
</protein>
<comment type="caution">
    <text evidence="3">The sequence shown here is derived from an EMBL/GenBank/DDBJ whole genome shotgun (WGS) entry which is preliminary data.</text>
</comment>
<dbReference type="Pfam" id="PF00078">
    <property type="entry name" value="RVT_1"/>
    <property type="match status" value="1"/>
</dbReference>
<accession>A0A060SU68</accession>
<evidence type="ECO:0000313" key="4">
    <source>
        <dbReference type="Proteomes" id="UP000029665"/>
    </source>
</evidence>
<feature type="domain" description="Reverse transcriptase" evidence="1">
    <location>
        <begin position="485"/>
        <end position="760"/>
    </location>
</feature>
<dbReference type="Pfam" id="PF14529">
    <property type="entry name" value="Exo_endo_phos_2"/>
    <property type="match status" value="1"/>
</dbReference>
<dbReference type="Pfam" id="PF00075">
    <property type="entry name" value="RNase_H"/>
    <property type="match status" value="1"/>
</dbReference>
<dbReference type="GO" id="GO:0003676">
    <property type="term" value="F:nucleic acid binding"/>
    <property type="evidence" value="ECO:0007669"/>
    <property type="project" value="InterPro"/>
</dbReference>
<dbReference type="CDD" id="cd09276">
    <property type="entry name" value="Rnase_HI_RT_non_LTR"/>
    <property type="match status" value="1"/>
</dbReference>
<name>A0A060SU68_PYCCI</name>
<dbReference type="SUPFAM" id="SSF53098">
    <property type="entry name" value="Ribonuclease H-like"/>
    <property type="match status" value="1"/>
</dbReference>
<evidence type="ECO:0008006" key="5">
    <source>
        <dbReference type="Google" id="ProtNLM"/>
    </source>
</evidence>
<dbReference type="GO" id="GO:0004523">
    <property type="term" value="F:RNA-DNA hybrid ribonuclease activity"/>
    <property type="evidence" value="ECO:0007669"/>
    <property type="project" value="InterPro"/>
</dbReference>
<sequence length="1271" mass="141487">MSLNCRKQPDVLKSVLNTTNPADWDLLCLQEPPLSIDRLLSFRSPRWNLILPSPAASRGEGEMIRSVIYINNLLPSDSYTQINVPSLDIVALKLSLPSLSFSIISVYNPPSSDSSIQPLKRVLNDPLALNAPALIVGDFNLHHPMWSGPLVPQRTARSDAESFLLLLAEYDLSLALPPGTPTFRSDSHLTASTLDLVFTSASISNTVISCTTDYGHGSDHYAVTILLDLDIPRTEPAPRSQWRKTDWEEYVKAVDARWFAEDIEARSSQLTSPGDIDDLVLCITDIFTQAAVDNVPKSAPSAYSKPWWTPELTNLLKEHKRTKNRADKPSASAEDHAAAREARQAYHREIRAQQRRHWREWLNNAEEKDVYRASKYVTQAPEDTIAARLPALNLPDGRVARTCQEKRDALMAQFFPAPPPADLSDIDTAVHPPPLEHSLFTTEEVQDTLADLSPFKAPGPSGIPNAALIHCADIIRVTYTNILNACIQHHHHPPSWKQFTTITLRKPGKPSYLVPKAYRPIALEDTSSKVLESVVARRLAGLAEQHGLLPTNHFGGRTGRTTTDAVLFLTQRVKDAWRKGHVATVLFLDITSAFPSVNHARLLHNLRKRHVPEDLVLWIRDFLSDRCTQVKFDDFTSEPLHASSGLPQGSPLSPILYLFYSADLLEVVDCKDPSQASGGFIDDTMLIVTSPSFEQNIAMLTALVPQLLGWSNSHACRFDVAKFQMLHCTRNEKRYSPLPLVIGDHRILPCESARYLGIIVDRRLRWHEQADSAVDRGTSAVLAITRLSKPTYGLPHKHIRQLIRSVAFPKMEYGLPVWYNPVRLPPGSARRKGSVGLCNRLGKVQRLAARVISGAFKTTASIVLDFHAGLPPIDLRLNQAVFNATARLASLPPSHPLHKMVRRCSRSYPRLHRSPLHELFNAFPELQGVEVIDPSLVDPTWQSPIRTLIEPTKDAAAALADRLVSTSEFCVFTDGSGFAGDIGAAAFAKGRAQEHVRRVNLGSEDEHIVFEGELAGMILALDVIESEPRVTRANILLDNKAAIRAVSKRRPRPGQQLVELFHKRLRHLKAKRRSLAITVVWVPGHKGVAGNERADMEAKDASMGDETDLPPALQCLRHLPKSQSALKAAYKKKLARVWSDRWKASKQGQRIARNIDSSPPGKQALKLFKDLPRRQASIITQLRSGHVGLHAFLHRIKAVSSPMCPTCQCPETVQHYLLTCRCFLAERGALRRAVGRDFSLRSLLGTAKHRGALLAYIEATRRFEAYLDTPS</sequence>
<dbReference type="SUPFAM" id="SSF56219">
    <property type="entry name" value="DNase I-like"/>
    <property type="match status" value="1"/>
</dbReference>
<organism evidence="3 4">
    <name type="scientific">Pycnoporus cinnabarinus</name>
    <name type="common">Cinnabar-red polypore</name>
    <name type="synonym">Trametes cinnabarina</name>
    <dbReference type="NCBI Taxonomy" id="5643"/>
    <lineage>
        <taxon>Eukaryota</taxon>
        <taxon>Fungi</taxon>
        <taxon>Dikarya</taxon>
        <taxon>Basidiomycota</taxon>
        <taxon>Agaricomycotina</taxon>
        <taxon>Agaricomycetes</taxon>
        <taxon>Polyporales</taxon>
        <taxon>Polyporaceae</taxon>
        <taxon>Trametes</taxon>
    </lineage>
</organism>
<dbReference type="InterPro" id="IPR012337">
    <property type="entry name" value="RNaseH-like_sf"/>
</dbReference>
<dbReference type="OMA" id="DCHYSWR"/>
<feature type="domain" description="RNase H type-1" evidence="2">
    <location>
        <begin position="965"/>
        <end position="1103"/>
    </location>
</feature>
<dbReference type="PANTHER" id="PTHR33481">
    <property type="entry name" value="REVERSE TRANSCRIPTASE"/>
    <property type="match status" value="1"/>
</dbReference>
<dbReference type="SUPFAM" id="SSF56672">
    <property type="entry name" value="DNA/RNA polymerases"/>
    <property type="match status" value="1"/>
</dbReference>
<dbReference type="Proteomes" id="UP000029665">
    <property type="component" value="Unassembled WGS sequence"/>
</dbReference>
<dbReference type="Gene3D" id="3.60.10.10">
    <property type="entry name" value="Endonuclease/exonuclease/phosphatase"/>
    <property type="match status" value="1"/>
</dbReference>
<dbReference type="AlphaFoldDB" id="A0A060SU68"/>